<dbReference type="EMBL" id="BAAARE010000004">
    <property type="protein sequence ID" value="GAA2475595.1"/>
    <property type="molecule type" value="Genomic_DNA"/>
</dbReference>
<feature type="region of interest" description="Disordered" evidence="1">
    <location>
        <begin position="122"/>
        <end position="146"/>
    </location>
</feature>
<accession>A0ABP5YC31</accession>
<name>A0ABP5YC31_9MICO</name>
<keyword evidence="3" id="KW-1185">Reference proteome</keyword>
<evidence type="ECO:0000313" key="3">
    <source>
        <dbReference type="Proteomes" id="UP001500730"/>
    </source>
</evidence>
<gene>
    <name evidence="2" type="ORF">GCM10009858_11200</name>
</gene>
<sequence length="146" mass="15430">MPSRLCSGSRSAALWPTRRTAPPAMCETPIHVLRTAPSGKGSPPPRALDGVRDPPLAAGLRVAGLRCAGRVDRAAGGRDVALVEDPLARVAAEVLVRWVLDGRDAMLAPYVNAPVNSRVTRAPRGREWPAAGRGPVNPPRPQCRPA</sequence>
<evidence type="ECO:0000256" key="1">
    <source>
        <dbReference type="SAM" id="MobiDB-lite"/>
    </source>
</evidence>
<comment type="caution">
    <text evidence="2">The sequence shown here is derived from an EMBL/GenBank/DDBJ whole genome shotgun (WGS) entry which is preliminary data.</text>
</comment>
<proteinExistence type="predicted"/>
<reference evidence="3" key="1">
    <citation type="journal article" date="2019" name="Int. J. Syst. Evol. Microbiol.">
        <title>The Global Catalogue of Microorganisms (GCM) 10K type strain sequencing project: providing services to taxonomists for standard genome sequencing and annotation.</title>
        <authorList>
            <consortium name="The Broad Institute Genomics Platform"/>
            <consortium name="The Broad Institute Genome Sequencing Center for Infectious Disease"/>
            <person name="Wu L."/>
            <person name="Ma J."/>
        </authorList>
    </citation>
    <scope>NUCLEOTIDE SEQUENCE [LARGE SCALE GENOMIC DNA]</scope>
    <source>
        <strain evidence="3">JCM 16259</strain>
    </source>
</reference>
<evidence type="ECO:0000313" key="2">
    <source>
        <dbReference type="EMBL" id="GAA2475595.1"/>
    </source>
</evidence>
<dbReference type="Proteomes" id="UP001500730">
    <property type="component" value="Unassembled WGS sequence"/>
</dbReference>
<feature type="compositionally biased region" description="Pro residues" evidence="1">
    <location>
        <begin position="136"/>
        <end position="146"/>
    </location>
</feature>
<organism evidence="2 3">
    <name type="scientific">Terrabacter carboxydivorans</name>
    <dbReference type="NCBI Taxonomy" id="619730"/>
    <lineage>
        <taxon>Bacteria</taxon>
        <taxon>Bacillati</taxon>
        <taxon>Actinomycetota</taxon>
        <taxon>Actinomycetes</taxon>
        <taxon>Micrococcales</taxon>
        <taxon>Intrasporangiaceae</taxon>
        <taxon>Terrabacter</taxon>
    </lineage>
</organism>
<protein>
    <submittedName>
        <fullName evidence="2">Uncharacterized protein</fullName>
    </submittedName>
</protein>